<evidence type="ECO:0000313" key="3">
    <source>
        <dbReference type="Proteomes" id="UP000019132"/>
    </source>
</evidence>
<dbReference type="InParanoid" id="K3X4C4"/>
<evidence type="ECO:0000313" key="2">
    <source>
        <dbReference type="EnsemblProtists" id="PYU1_T012073"/>
    </source>
</evidence>
<feature type="compositionally biased region" description="Low complexity" evidence="1">
    <location>
        <begin position="15"/>
        <end position="33"/>
    </location>
</feature>
<feature type="region of interest" description="Disordered" evidence="1">
    <location>
        <begin position="171"/>
        <end position="276"/>
    </location>
</feature>
<dbReference type="eggNOG" id="ENOG502S6X6">
    <property type="taxonomic scope" value="Eukaryota"/>
</dbReference>
<dbReference type="AlphaFoldDB" id="K3X4C4"/>
<dbReference type="Proteomes" id="UP000019132">
    <property type="component" value="Unassembled WGS sequence"/>
</dbReference>
<proteinExistence type="predicted"/>
<feature type="compositionally biased region" description="Basic residues" evidence="1">
    <location>
        <begin position="104"/>
        <end position="132"/>
    </location>
</feature>
<reference evidence="2" key="3">
    <citation type="submission" date="2015-02" db="UniProtKB">
        <authorList>
            <consortium name="EnsemblProtists"/>
        </authorList>
    </citation>
    <scope>IDENTIFICATION</scope>
    <source>
        <strain evidence="2">DAOM BR144</strain>
    </source>
</reference>
<dbReference type="EMBL" id="GL376621">
    <property type="status" value="NOT_ANNOTATED_CDS"/>
    <property type="molecule type" value="Genomic_DNA"/>
</dbReference>
<dbReference type="HOGENOM" id="CLU_1158369_0_0_1"/>
<protein>
    <submittedName>
        <fullName evidence="2">Uncharacterized protein</fullName>
    </submittedName>
</protein>
<name>K3X4C4_GLOUD</name>
<reference evidence="3" key="1">
    <citation type="journal article" date="2010" name="Genome Biol.">
        <title>Genome sequence of the necrotrophic plant pathogen Pythium ultimum reveals original pathogenicity mechanisms and effector repertoire.</title>
        <authorList>
            <person name="Levesque C.A."/>
            <person name="Brouwer H."/>
            <person name="Cano L."/>
            <person name="Hamilton J.P."/>
            <person name="Holt C."/>
            <person name="Huitema E."/>
            <person name="Raffaele S."/>
            <person name="Robideau G.P."/>
            <person name="Thines M."/>
            <person name="Win J."/>
            <person name="Zerillo M.M."/>
            <person name="Beakes G.W."/>
            <person name="Boore J.L."/>
            <person name="Busam D."/>
            <person name="Dumas B."/>
            <person name="Ferriera S."/>
            <person name="Fuerstenberg S.I."/>
            <person name="Gachon C.M."/>
            <person name="Gaulin E."/>
            <person name="Govers F."/>
            <person name="Grenville-Briggs L."/>
            <person name="Horner N."/>
            <person name="Hostetler J."/>
            <person name="Jiang R.H."/>
            <person name="Johnson J."/>
            <person name="Krajaejun T."/>
            <person name="Lin H."/>
            <person name="Meijer H.J."/>
            <person name="Moore B."/>
            <person name="Morris P."/>
            <person name="Phuntmart V."/>
            <person name="Puiu D."/>
            <person name="Shetty J."/>
            <person name="Stajich J.E."/>
            <person name="Tripathy S."/>
            <person name="Wawra S."/>
            <person name="van West P."/>
            <person name="Whitty B.R."/>
            <person name="Coutinho P.M."/>
            <person name="Henrissat B."/>
            <person name="Martin F."/>
            <person name="Thomas P.D."/>
            <person name="Tyler B.M."/>
            <person name="De Vries R.P."/>
            <person name="Kamoun S."/>
            <person name="Yandell M."/>
            <person name="Tisserat N."/>
            <person name="Buell C.R."/>
        </authorList>
    </citation>
    <scope>NUCLEOTIDE SEQUENCE</scope>
    <source>
        <strain evidence="3">DAOM:BR144</strain>
    </source>
</reference>
<feature type="region of interest" description="Disordered" evidence="1">
    <location>
        <begin position="1"/>
        <end position="154"/>
    </location>
</feature>
<feature type="compositionally biased region" description="Basic and acidic residues" evidence="1">
    <location>
        <begin position="75"/>
        <end position="103"/>
    </location>
</feature>
<dbReference type="VEuPathDB" id="FungiDB:PYU1_G012047"/>
<reference evidence="3" key="2">
    <citation type="submission" date="2010-04" db="EMBL/GenBank/DDBJ databases">
        <authorList>
            <person name="Buell R."/>
            <person name="Hamilton J."/>
            <person name="Hostetler J."/>
        </authorList>
    </citation>
    <scope>NUCLEOTIDE SEQUENCE [LARGE SCALE GENOMIC DNA]</scope>
    <source>
        <strain evidence="3">DAOM:BR144</strain>
    </source>
</reference>
<dbReference type="EnsemblProtists" id="PYU1_T012073">
    <property type="protein sequence ID" value="PYU1_T012073"/>
    <property type="gene ID" value="PYU1_G012047"/>
</dbReference>
<feature type="compositionally biased region" description="Basic and acidic residues" evidence="1">
    <location>
        <begin position="46"/>
        <end position="62"/>
    </location>
</feature>
<evidence type="ECO:0000256" key="1">
    <source>
        <dbReference type="SAM" id="MobiDB-lite"/>
    </source>
</evidence>
<feature type="compositionally biased region" description="Basic and acidic residues" evidence="1">
    <location>
        <begin position="239"/>
        <end position="260"/>
    </location>
</feature>
<keyword evidence="3" id="KW-1185">Reference proteome</keyword>
<organism evidence="2 3">
    <name type="scientific">Globisporangium ultimum (strain ATCC 200006 / CBS 805.95 / DAOM BR144)</name>
    <name type="common">Pythium ultimum</name>
    <dbReference type="NCBI Taxonomy" id="431595"/>
    <lineage>
        <taxon>Eukaryota</taxon>
        <taxon>Sar</taxon>
        <taxon>Stramenopiles</taxon>
        <taxon>Oomycota</taxon>
        <taxon>Peronosporomycetes</taxon>
        <taxon>Pythiales</taxon>
        <taxon>Pythiaceae</taxon>
        <taxon>Globisporangium</taxon>
    </lineage>
</organism>
<feature type="compositionally biased region" description="Low complexity" evidence="1">
    <location>
        <begin position="64"/>
        <end position="74"/>
    </location>
</feature>
<accession>K3X4C4</accession>
<feature type="compositionally biased region" description="Basic and acidic residues" evidence="1">
    <location>
        <begin position="181"/>
        <end position="229"/>
    </location>
</feature>
<sequence length="276" mass="30711">MAAGLRNWRGEVIGANDTNEDAATTTIATSSPSPAIPLPRAAEGGETSRDAVSDINEERRQDGASTSTRRTASTESKERAVVFRKDEFGRDIPVEVSASDKDKSRKKSSKKKSSDKKSKKKHKHKRSSRSRSRSLSTPRGMLVGTPPPPDPYRPQEFQYIYWMKRAINAAGTARGDAAVEAEARVDQEDAKTEAVDAHAPKQESRAKPRQPETTTKKSIEERHETKPKSEPLTNIWTHDAFEDRSPSPVREADPFYRPEPEAWVSRAGGVYMPKKQ</sequence>